<keyword evidence="3" id="KW-1185">Reference proteome</keyword>
<dbReference type="GO" id="GO:0000981">
    <property type="term" value="F:DNA-binding transcription factor activity, RNA polymerase II-specific"/>
    <property type="evidence" value="ECO:0007669"/>
    <property type="project" value="InterPro"/>
</dbReference>
<evidence type="ECO:0000259" key="1">
    <source>
        <dbReference type="Pfam" id="PF00172"/>
    </source>
</evidence>
<dbReference type="VEuPathDB" id="AmoebaDB:NAEGRDRAFT_54561"/>
<dbReference type="InterPro" id="IPR036864">
    <property type="entry name" value="Zn2-C6_fun-type_DNA-bd_sf"/>
</dbReference>
<dbReference type="AlphaFoldDB" id="D2W472"/>
<dbReference type="InParanoid" id="D2W472"/>
<protein>
    <submittedName>
        <fullName evidence="2">Predicted protein</fullName>
    </submittedName>
</protein>
<evidence type="ECO:0000313" key="2">
    <source>
        <dbReference type="EMBL" id="EFC36123.1"/>
    </source>
</evidence>
<feature type="domain" description="Zn(2)-C6 fungal-type" evidence="1">
    <location>
        <begin position="3"/>
        <end position="25"/>
    </location>
</feature>
<organism evidence="3">
    <name type="scientific">Naegleria gruberi</name>
    <name type="common">Amoeba</name>
    <dbReference type="NCBI Taxonomy" id="5762"/>
    <lineage>
        <taxon>Eukaryota</taxon>
        <taxon>Discoba</taxon>
        <taxon>Heterolobosea</taxon>
        <taxon>Tetramitia</taxon>
        <taxon>Eutetramitia</taxon>
        <taxon>Vahlkampfiidae</taxon>
        <taxon>Naegleria</taxon>
    </lineage>
</organism>
<dbReference type="RefSeq" id="XP_002668867.1">
    <property type="nucleotide sequence ID" value="XM_002668821.1"/>
</dbReference>
<reference evidence="2 3" key="1">
    <citation type="journal article" date="2010" name="Cell">
        <title>The genome of Naegleria gruberi illuminates early eukaryotic versatility.</title>
        <authorList>
            <person name="Fritz-Laylin L.K."/>
            <person name="Prochnik S.E."/>
            <person name="Ginger M.L."/>
            <person name="Dacks J.B."/>
            <person name="Carpenter M.L."/>
            <person name="Field M.C."/>
            <person name="Kuo A."/>
            <person name="Paredez A."/>
            <person name="Chapman J."/>
            <person name="Pham J."/>
            <person name="Shu S."/>
            <person name="Neupane R."/>
            <person name="Cipriano M."/>
            <person name="Mancuso J."/>
            <person name="Tu H."/>
            <person name="Salamov A."/>
            <person name="Lindquist E."/>
            <person name="Shapiro H."/>
            <person name="Lucas S."/>
            <person name="Grigoriev I.V."/>
            <person name="Cande W.Z."/>
            <person name="Fulton C."/>
            <person name="Rokhsar D.S."/>
            <person name="Dawson S.C."/>
        </authorList>
    </citation>
    <scope>NUCLEOTIDE SEQUENCE [LARGE SCALE GENOMIC DNA]</scope>
    <source>
        <strain evidence="2 3">NEG-M</strain>
    </source>
</reference>
<dbReference type="Pfam" id="PF00172">
    <property type="entry name" value="Zn_clus"/>
    <property type="match status" value="1"/>
</dbReference>
<evidence type="ECO:0000313" key="3">
    <source>
        <dbReference type="Proteomes" id="UP000006671"/>
    </source>
</evidence>
<dbReference type="CDD" id="cd00067">
    <property type="entry name" value="GAL4"/>
    <property type="match status" value="1"/>
</dbReference>
<dbReference type="InterPro" id="IPR001138">
    <property type="entry name" value="Zn2Cys6_DnaBD"/>
</dbReference>
<dbReference type="KEGG" id="ngr:NAEGRDRAFT_54561"/>
<gene>
    <name evidence="2" type="ORF">NAEGRDRAFT_54561</name>
</gene>
<sequence length="515" mass="60458">MIIKCDKLIPACSRCKQKGFKCEYNYETPSLKKKNVRMNPLHNNSANENVRQIKKNTIQTYAEIICIGSPAFSMEQMEEMIFMDTSTLINERKDILAYLLSVQGLCEQRFGFLDFSEKSMQRAREVLKHVYDQNENQYVACTYNHMAFYFAGTMDRKRARFYLSCSENFISELDIYATQRNLSKQEALQERQHSFGSNVVMSVRDFMIFKNVVETLASQSNPLPVSDILENTFYQIVGIEIPEELKKYVDFNLINIYDINTLEERIRGFEAVFNMIHVSLKQSVRPSMCQKMHEFVQLFMLNGVRILKISIANIPIPLSKEHEPWIKLLEQSALALTEASQTDFFSFISPLMIPYYLASANVNLEILKSIVEGKRQNNQPFPRVYRFGIHEIFPEEILTDTVDYFQVVKKDLRALQVLSSRYRYISVYVENTEKLLIQAETQFEHNVEFTSNSESNSFDRTFSYYKQMRQFLLKINDKIDKFLPQEEELLEFLNDNVDPFLCQDMDISEFNSYFL</sequence>
<dbReference type="GO" id="GO:0008270">
    <property type="term" value="F:zinc ion binding"/>
    <property type="evidence" value="ECO:0007669"/>
    <property type="project" value="InterPro"/>
</dbReference>
<name>D2W472_NAEGR</name>
<accession>D2W472</accession>
<dbReference type="OMA" id="NQYVACT"/>
<dbReference type="Proteomes" id="UP000006671">
    <property type="component" value="Unassembled WGS sequence"/>
</dbReference>
<proteinExistence type="predicted"/>
<dbReference type="OrthoDB" id="39175at2759"/>
<dbReference type="EMBL" id="GG738940">
    <property type="protein sequence ID" value="EFC36123.1"/>
    <property type="molecule type" value="Genomic_DNA"/>
</dbReference>
<dbReference type="Gene3D" id="4.10.240.10">
    <property type="entry name" value="Zn(2)-C6 fungal-type DNA-binding domain"/>
    <property type="match status" value="1"/>
</dbReference>
<dbReference type="GeneID" id="8860464"/>